<reference evidence="3 4" key="1">
    <citation type="submission" date="2019-08" db="EMBL/GenBank/DDBJ databases">
        <title>Bradymonadales sp. TMQ4.</title>
        <authorList>
            <person name="Liang Q."/>
        </authorList>
    </citation>
    <scope>NUCLEOTIDE SEQUENCE [LARGE SCALE GENOMIC DNA]</scope>
    <source>
        <strain evidence="3 4">TMQ4</strain>
    </source>
</reference>
<evidence type="ECO:0000313" key="3">
    <source>
        <dbReference type="EMBL" id="TXD36965.1"/>
    </source>
</evidence>
<comment type="caution">
    <text evidence="3">The sequence shown here is derived from an EMBL/GenBank/DDBJ whole genome shotgun (WGS) entry which is preliminary data.</text>
</comment>
<feature type="region of interest" description="Disordered" evidence="1">
    <location>
        <begin position="32"/>
        <end position="66"/>
    </location>
</feature>
<dbReference type="EMBL" id="VOSM01000004">
    <property type="protein sequence ID" value="TXD36965.1"/>
    <property type="molecule type" value="Genomic_DNA"/>
</dbReference>
<feature type="chain" id="PRO_5022995555" evidence="2">
    <location>
        <begin position="32"/>
        <end position="732"/>
    </location>
</feature>
<organism evidence="3 4">
    <name type="scientific">Lujinxingia vulgaris</name>
    <dbReference type="NCBI Taxonomy" id="2600176"/>
    <lineage>
        <taxon>Bacteria</taxon>
        <taxon>Deltaproteobacteria</taxon>
        <taxon>Bradymonadales</taxon>
        <taxon>Lujinxingiaceae</taxon>
        <taxon>Lujinxingia</taxon>
    </lineage>
</organism>
<feature type="signal peptide" evidence="2">
    <location>
        <begin position="1"/>
        <end position="31"/>
    </location>
</feature>
<evidence type="ECO:0000313" key="4">
    <source>
        <dbReference type="Proteomes" id="UP000321412"/>
    </source>
</evidence>
<protein>
    <submittedName>
        <fullName evidence="3">Uncharacterized protein</fullName>
    </submittedName>
</protein>
<evidence type="ECO:0000256" key="1">
    <source>
        <dbReference type="SAM" id="MobiDB-lite"/>
    </source>
</evidence>
<dbReference type="Proteomes" id="UP000321412">
    <property type="component" value="Unassembled WGS sequence"/>
</dbReference>
<proteinExistence type="predicted"/>
<keyword evidence="4" id="KW-1185">Reference proteome</keyword>
<dbReference type="AlphaFoldDB" id="A0A5C6XHI5"/>
<gene>
    <name evidence="3" type="ORF">FRC98_09495</name>
</gene>
<dbReference type="OrthoDB" id="5495372at2"/>
<dbReference type="RefSeq" id="WP_146981071.1">
    <property type="nucleotide sequence ID" value="NZ_VOSM01000004.1"/>
</dbReference>
<evidence type="ECO:0000256" key="2">
    <source>
        <dbReference type="SAM" id="SignalP"/>
    </source>
</evidence>
<sequence length="732" mass="78784">MNASLRSALRLAPPRLAALIALLASFSIACSDDPEPSPDPDTALPDAGDTSDAPDVEPPETCGNGQLDDGELCDGALLNDATCQSLGFEGGTLTCASSCLSYDESGCDSGEPPTCERGCPQGYTCNAQGECAGGDPTDLTLDLITHTVSGEVRLDGEVPEFPHDEDDDCVTLEFVDEAHNVTISIYATCNNRGEPFTFEGQVYPGTYTVTVRAGFDAIPYSYRVSDALSIDADTEDLLFDVISHPIAGELRHNGQVPHDSPGGGPNCGAMIFVDQQLHQRYTLPFTCNPEGQPFTFEGRLPEGRFDVYVTSYQSETLPLSVEGLVERDLQVNAPRTDLLFDIATHLVRGELLRNGEPPTFDDTVFTRCVNVHFVEPTLGYEFTQEFRCDAFNEGFDIEMLLYPGTYDVYVSGVGDVMPQLRGRIIEGLEVNADINDLTVDATVHTIAGRVLKNGAAPTIAPGGAAFCAMLSITDLEGGASHGIDLPCTDDAPFIFERLMFESTYALAITTHADFVTDVPDAPFLAHEALVVDRDLTDLELDVQTVSVSGEILENGDIPEIPGNAAPECLYAHFVKPQQDYELQFSLAATCDPEGGPAIFEGEVFPGTYKVYVSGSYGVLPPSGYLVLDELTIDTDVSDLELDVPTRPLAGQILHNGEQPSYEPGTFPQCASVSFISLNDHGSVHIGGTCPTDGGAVRFDGEVFPGTYRVELIGRWSDLPFYPLRVVDVLRVD</sequence>
<dbReference type="PROSITE" id="PS51257">
    <property type="entry name" value="PROKAR_LIPOPROTEIN"/>
    <property type="match status" value="1"/>
</dbReference>
<keyword evidence="2" id="KW-0732">Signal</keyword>
<name>A0A5C6XHI5_9DELT</name>
<accession>A0A5C6XHI5</accession>